<dbReference type="CDD" id="cd02257">
    <property type="entry name" value="Peptidase_C19"/>
    <property type="match status" value="1"/>
</dbReference>
<evidence type="ECO:0000256" key="7">
    <source>
        <dbReference type="SAM" id="MobiDB-lite"/>
    </source>
</evidence>
<dbReference type="InterPro" id="IPR038765">
    <property type="entry name" value="Papain-like_cys_pep_sf"/>
</dbReference>
<feature type="region of interest" description="Disordered" evidence="7">
    <location>
        <begin position="318"/>
        <end position="456"/>
    </location>
</feature>
<dbReference type="EMBL" id="JAEFCI010001911">
    <property type="protein sequence ID" value="KAG5462603.1"/>
    <property type="molecule type" value="Genomic_DNA"/>
</dbReference>
<dbReference type="Pfam" id="PF00443">
    <property type="entry name" value="UCH"/>
    <property type="match status" value="1"/>
</dbReference>
<feature type="compositionally biased region" description="Polar residues" evidence="7">
    <location>
        <begin position="425"/>
        <end position="442"/>
    </location>
</feature>
<keyword evidence="5" id="KW-0378">Hydrolase</keyword>
<keyword evidence="4" id="KW-0833">Ubl conjugation pathway</keyword>
<dbReference type="PANTHER" id="PTHR24006:SF687">
    <property type="entry name" value="UBIQUITIN CARBOXYL-TERMINAL HYDROLASE 10"/>
    <property type="match status" value="1"/>
</dbReference>
<evidence type="ECO:0000256" key="6">
    <source>
        <dbReference type="ARBA" id="ARBA00022807"/>
    </source>
</evidence>
<dbReference type="GO" id="GO:0006508">
    <property type="term" value="P:proteolysis"/>
    <property type="evidence" value="ECO:0007669"/>
    <property type="project" value="UniProtKB-KW"/>
</dbReference>
<dbReference type="GO" id="GO:0004843">
    <property type="term" value="F:cysteine-type deubiquitinase activity"/>
    <property type="evidence" value="ECO:0007669"/>
    <property type="project" value="UniProtKB-EC"/>
</dbReference>
<evidence type="ECO:0000313" key="10">
    <source>
        <dbReference type="Proteomes" id="UP000673691"/>
    </source>
</evidence>
<sequence>GEEWVEVGPKNKVSTTRRQYSCLAKRIRLQQSDFGGPPPMFFDLPFPVPRCRRLKTESKDSPITRIFGGVFRSTLKAAGQKDSVTFEPFQTLQLDVTVRRPSIADSCATLTMFRAVPFFRKARAKMDGVNSVDDALRILTQPEIIDNYTVKHAKVQAQKQVLIDQAPPVLVLQLKRFMYTPEGGYMKNTKPFRYPPVQNVKSALTPAAAGSPRSRTYVLTAGLRPLRIPPRKYAQHGPLPLRRAGPRRVVRAGRRARVQDRRCFRLRDESLPRSVPPLLHARGLPRVDLRRAGADFDAVVVLVLVRLGLCQRRGRLAEGAVPPAHASARRKPSGEAAAAASVDDNDEAFSAPAPRPPAFAAGAAGAAAGGRGPGTAPEFSTPHAQASALRLLPVAGGGVRPEEIEKRKTREGLRPPTPSLPTLHPQLSQSTQKRTSACQTAPQRPLSPPTHTHPPQPYHFLLCKF</sequence>
<evidence type="ECO:0000256" key="5">
    <source>
        <dbReference type="ARBA" id="ARBA00022801"/>
    </source>
</evidence>
<evidence type="ECO:0000259" key="8">
    <source>
        <dbReference type="Pfam" id="PF00443"/>
    </source>
</evidence>
<accession>A0A8H8A0W4</accession>
<proteinExistence type="predicted"/>
<comment type="catalytic activity">
    <reaction evidence="1">
        <text>Thiol-dependent hydrolysis of ester, thioester, amide, peptide and isopeptide bonds formed by the C-terminal Gly of ubiquitin (a 76-residue protein attached to proteins as an intracellular targeting signal).</text>
        <dbReference type="EC" id="3.4.19.12"/>
    </reaction>
</comment>
<feature type="compositionally biased region" description="Pro residues" evidence="7">
    <location>
        <begin position="445"/>
        <end position="456"/>
    </location>
</feature>
<evidence type="ECO:0000256" key="1">
    <source>
        <dbReference type="ARBA" id="ARBA00000707"/>
    </source>
</evidence>
<dbReference type="GO" id="GO:0016579">
    <property type="term" value="P:protein deubiquitination"/>
    <property type="evidence" value="ECO:0007669"/>
    <property type="project" value="InterPro"/>
</dbReference>
<dbReference type="PANTHER" id="PTHR24006">
    <property type="entry name" value="UBIQUITIN CARBOXYL-TERMINAL HYDROLASE"/>
    <property type="match status" value="1"/>
</dbReference>
<evidence type="ECO:0000256" key="3">
    <source>
        <dbReference type="ARBA" id="ARBA00022670"/>
    </source>
</evidence>
<comment type="caution">
    <text evidence="9">The sequence shown here is derived from an EMBL/GenBank/DDBJ whole genome shotgun (WGS) entry which is preliminary data.</text>
</comment>
<protein>
    <recommendedName>
        <fullName evidence="2">ubiquitinyl hydrolase 1</fullName>
        <ecNumber evidence="2">3.4.19.12</ecNumber>
    </recommendedName>
</protein>
<dbReference type="AlphaFoldDB" id="A0A8H8A0W4"/>
<feature type="compositionally biased region" description="Low complexity" evidence="7">
    <location>
        <begin position="348"/>
        <end position="366"/>
    </location>
</feature>
<feature type="compositionally biased region" description="Basic and acidic residues" evidence="7">
    <location>
        <begin position="400"/>
        <end position="413"/>
    </location>
</feature>
<dbReference type="InterPro" id="IPR001394">
    <property type="entry name" value="Peptidase_C19_UCH"/>
</dbReference>
<dbReference type="GO" id="GO:0005829">
    <property type="term" value="C:cytosol"/>
    <property type="evidence" value="ECO:0007669"/>
    <property type="project" value="TreeGrafter"/>
</dbReference>
<gene>
    <name evidence="9" type="ORF">BJ554DRAFT_4463</name>
</gene>
<dbReference type="InterPro" id="IPR050164">
    <property type="entry name" value="Peptidase_C19"/>
</dbReference>
<keyword evidence="3" id="KW-0645">Protease</keyword>
<organism evidence="9 10">
    <name type="scientific">Olpidium bornovanus</name>
    <dbReference type="NCBI Taxonomy" id="278681"/>
    <lineage>
        <taxon>Eukaryota</taxon>
        <taxon>Fungi</taxon>
        <taxon>Fungi incertae sedis</taxon>
        <taxon>Olpidiomycota</taxon>
        <taxon>Olpidiomycotina</taxon>
        <taxon>Olpidiomycetes</taxon>
        <taxon>Olpidiales</taxon>
        <taxon>Olpidiaceae</taxon>
        <taxon>Olpidium</taxon>
    </lineage>
</organism>
<dbReference type="GO" id="GO:0005634">
    <property type="term" value="C:nucleus"/>
    <property type="evidence" value="ECO:0007669"/>
    <property type="project" value="TreeGrafter"/>
</dbReference>
<evidence type="ECO:0000313" key="9">
    <source>
        <dbReference type="EMBL" id="KAG5462603.1"/>
    </source>
</evidence>
<dbReference type="OrthoDB" id="429671at2759"/>
<keyword evidence="6" id="KW-0788">Thiol protease</keyword>
<name>A0A8H8A0W4_9FUNG</name>
<dbReference type="Proteomes" id="UP000673691">
    <property type="component" value="Unassembled WGS sequence"/>
</dbReference>
<evidence type="ECO:0000256" key="4">
    <source>
        <dbReference type="ARBA" id="ARBA00022786"/>
    </source>
</evidence>
<feature type="non-terminal residue" evidence="9">
    <location>
        <position position="1"/>
    </location>
</feature>
<evidence type="ECO:0000256" key="2">
    <source>
        <dbReference type="ARBA" id="ARBA00012759"/>
    </source>
</evidence>
<dbReference type="EC" id="3.4.19.12" evidence="2"/>
<keyword evidence="10" id="KW-1185">Reference proteome</keyword>
<dbReference type="SUPFAM" id="SSF54001">
    <property type="entry name" value="Cysteine proteinases"/>
    <property type="match status" value="1"/>
</dbReference>
<reference evidence="9 10" key="1">
    <citation type="journal article" name="Sci. Rep.">
        <title>Genome-scale phylogenetic analyses confirm Olpidium as the closest living zoosporic fungus to the non-flagellated, terrestrial fungi.</title>
        <authorList>
            <person name="Chang Y."/>
            <person name="Rochon D."/>
            <person name="Sekimoto S."/>
            <person name="Wang Y."/>
            <person name="Chovatia M."/>
            <person name="Sandor L."/>
            <person name="Salamov A."/>
            <person name="Grigoriev I.V."/>
            <person name="Stajich J.E."/>
            <person name="Spatafora J.W."/>
        </authorList>
    </citation>
    <scope>NUCLEOTIDE SEQUENCE [LARGE SCALE GENOMIC DNA]</scope>
    <source>
        <strain evidence="9">S191</strain>
    </source>
</reference>
<feature type="domain" description="Peptidase C19 ubiquitin carboxyl-terminal hydrolase" evidence="8">
    <location>
        <begin position="55"/>
        <end position="221"/>
    </location>
</feature>
<dbReference type="Gene3D" id="3.90.70.10">
    <property type="entry name" value="Cysteine proteinases"/>
    <property type="match status" value="1"/>
</dbReference>